<dbReference type="OrthoDB" id="1936886at2759"/>
<organism evidence="1 2">
    <name type="scientific">Rhamnella rubrinervis</name>
    <dbReference type="NCBI Taxonomy" id="2594499"/>
    <lineage>
        <taxon>Eukaryota</taxon>
        <taxon>Viridiplantae</taxon>
        <taxon>Streptophyta</taxon>
        <taxon>Embryophyta</taxon>
        <taxon>Tracheophyta</taxon>
        <taxon>Spermatophyta</taxon>
        <taxon>Magnoliopsida</taxon>
        <taxon>eudicotyledons</taxon>
        <taxon>Gunneridae</taxon>
        <taxon>Pentapetalae</taxon>
        <taxon>rosids</taxon>
        <taxon>fabids</taxon>
        <taxon>Rosales</taxon>
        <taxon>Rhamnaceae</taxon>
        <taxon>rhamnoid group</taxon>
        <taxon>Rhamneae</taxon>
        <taxon>Rhamnella</taxon>
    </lineage>
</organism>
<dbReference type="Proteomes" id="UP000796880">
    <property type="component" value="Unassembled WGS sequence"/>
</dbReference>
<dbReference type="PANTHER" id="PTHR32444:SF63">
    <property type="entry name" value="G-TYPE LECTIN S-RECEPTOR-LIKE SERINE_THREONINE-PROTEIN KINASE RKS1"/>
    <property type="match status" value="1"/>
</dbReference>
<comment type="caution">
    <text evidence="1">The sequence shown here is derived from an EMBL/GenBank/DDBJ whole genome shotgun (WGS) entry which is preliminary data.</text>
</comment>
<protein>
    <submittedName>
        <fullName evidence="1">Uncharacterized protein</fullName>
    </submittedName>
</protein>
<evidence type="ECO:0000313" key="2">
    <source>
        <dbReference type="Proteomes" id="UP000796880"/>
    </source>
</evidence>
<gene>
    <name evidence="1" type="ORF">FNV43_RR01989</name>
</gene>
<proteinExistence type="predicted"/>
<dbReference type="PANTHER" id="PTHR32444">
    <property type="entry name" value="BULB-TYPE LECTIN DOMAIN-CONTAINING PROTEIN"/>
    <property type="match status" value="1"/>
</dbReference>
<sequence>MKAEDIYGKASTTQQTQCFQYVKVGTDRRAGLNRFLASWKSADYPRIGNYTVRIDPAGSPQLILYEGQVPWFRHWSKSCDINMDIVVLLVFDPNNTTEFECTCFPGFEPKSRSEWNFRDGTHGCAR</sequence>
<accession>A0A8K0HQU9</accession>
<evidence type="ECO:0000313" key="1">
    <source>
        <dbReference type="EMBL" id="KAF3457332.1"/>
    </source>
</evidence>
<name>A0A8K0HQU9_9ROSA</name>
<dbReference type="EMBL" id="VOIH02000001">
    <property type="protein sequence ID" value="KAF3457332.1"/>
    <property type="molecule type" value="Genomic_DNA"/>
</dbReference>
<keyword evidence="2" id="KW-1185">Reference proteome</keyword>
<dbReference type="AlphaFoldDB" id="A0A8K0HQU9"/>
<reference evidence="1" key="1">
    <citation type="submission" date="2020-03" db="EMBL/GenBank/DDBJ databases">
        <title>A high-quality chromosome-level genome assembly of a woody plant with both climbing and erect habits, Rhamnella rubrinervis.</title>
        <authorList>
            <person name="Lu Z."/>
            <person name="Yang Y."/>
            <person name="Zhu X."/>
            <person name="Sun Y."/>
        </authorList>
    </citation>
    <scope>NUCLEOTIDE SEQUENCE</scope>
    <source>
        <strain evidence="1">BYM</strain>
        <tissue evidence="1">Leaf</tissue>
    </source>
</reference>